<dbReference type="SUPFAM" id="SSF53335">
    <property type="entry name" value="S-adenosyl-L-methionine-dependent methyltransferases"/>
    <property type="match status" value="1"/>
</dbReference>
<dbReference type="AlphaFoldDB" id="A0A6J4H1Q4"/>
<reference evidence="1" key="1">
    <citation type="submission" date="2020-02" db="EMBL/GenBank/DDBJ databases">
        <authorList>
            <person name="Meier V. D."/>
        </authorList>
    </citation>
    <scope>NUCLEOTIDE SEQUENCE</scope>
    <source>
        <strain evidence="1">AVDCRST_MAG41</strain>
    </source>
</reference>
<dbReference type="Gene3D" id="3.40.50.150">
    <property type="entry name" value="Vaccinia Virus protein VP39"/>
    <property type="match status" value="1"/>
</dbReference>
<gene>
    <name evidence="1" type="ORF">AVDCRST_MAG41-266</name>
</gene>
<dbReference type="Pfam" id="PF13489">
    <property type="entry name" value="Methyltransf_23"/>
    <property type="match status" value="1"/>
</dbReference>
<organism evidence="1">
    <name type="scientific">uncultured Mycobacteriales bacterium</name>
    <dbReference type="NCBI Taxonomy" id="581187"/>
    <lineage>
        <taxon>Bacteria</taxon>
        <taxon>Bacillati</taxon>
        <taxon>Actinomycetota</taxon>
        <taxon>Actinomycetes</taxon>
        <taxon>Mycobacteriales</taxon>
        <taxon>environmental samples</taxon>
    </lineage>
</organism>
<evidence type="ECO:0008006" key="2">
    <source>
        <dbReference type="Google" id="ProtNLM"/>
    </source>
</evidence>
<proteinExistence type="predicted"/>
<sequence>MHTRSRSDTLVQLRAIVAGAPIPALTPLRYAETHAVWEAASDQRGRLRDWLVAELPPLVAHVRDRPVAVLGVGVGDGSVDGPLAAALAAGGRRVDYAGVEPHPPSAGAVAARLAGLGLPGLTITVQVTDFASDAGTGPVDLVHFVHSLYYVGDVGAALDRALDRLGPGGVLVALTAPLEPLCVLTDAVAPHEGHRQWFAEDVRAELPGRGLTVREAVIDGRLDLGAVRTDPAGTGEQLLDFLVQGRTGALPAAARALLLAHLRDIALPGPGWVVPHPLHVAVVTR</sequence>
<accession>A0A6J4H1Q4</accession>
<dbReference type="InterPro" id="IPR029063">
    <property type="entry name" value="SAM-dependent_MTases_sf"/>
</dbReference>
<evidence type="ECO:0000313" key="1">
    <source>
        <dbReference type="EMBL" id="CAA9210594.1"/>
    </source>
</evidence>
<dbReference type="EMBL" id="CADCTP010000001">
    <property type="protein sequence ID" value="CAA9210594.1"/>
    <property type="molecule type" value="Genomic_DNA"/>
</dbReference>
<name>A0A6J4H1Q4_9ACTN</name>
<protein>
    <recommendedName>
        <fullName evidence="2">Methyltransferase domain-containing protein</fullName>
    </recommendedName>
</protein>